<gene>
    <name evidence="1" type="ORF">ACFQS8_00740</name>
</gene>
<evidence type="ECO:0000313" key="2">
    <source>
        <dbReference type="Proteomes" id="UP001596492"/>
    </source>
</evidence>
<dbReference type="Gene3D" id="3.40.630.30">
    <property type="match status" value="1"/>
</dbReference>
<dbReference type="RefSeq" id="WP_382164757.1">
    <property type="nucleotide sequence ID" value="NZ_JBHTBR010000002.1"/>
</dbReference>
<proteinExistence type="predicted"/>
<dbReference type="SUPFAM" id="SSF55729">
    <property type="entry name" value="Acyl-CoA N-acyltransferases (Nat)"/>
    <property type="match status" value="1"/>
</dbReference>
<evidence type="ECO:0000313" key="1">
    <source>
        <dbReference type="EMBL" id="MFC7290128.1"/>
    </source>
</evidence>
<accession>A0ABW2IGR6</accession>
<sequence>MTDDELTLSMRIETSLSKVDREAWNAIANPADLPYDPFLDWDFLQALEETECVSPQTGWAPHHIIAQDQNGIIVGACPMYLKSHSQGEFVFDHAWADAFERAGGQYYPKLLIAIPFTPVTGRRLLTSTAPSGQHIKDALLQTAIQLTATNKLSSLHLNFIDALEYEHLGAQSLLQRTDQQFHWVNDNYKNFDAFLDVLASRKRKNLRKERAQAQDGILYEHLTSDQITSEHWDIFYQYYQDTGARKWGSPYLNRAFFQLLGQRMGDKILLVLARDTEDNRPIAAALNMIGSDTLYGRYWGCSEPRPCLHFETCYYQAIDYAIAHNLKRVEAGAQGGHKLARGYAPTPTYSAHWIANQGFSDAIAQYLEHEREQVEADIEYLGQRTPFRKPED</sequence>
<dbReference type="InterPro" id="IPR007434">
    <property type="entry name" value="FemAB-like"/>
</dbReference>
<name>A0ABW2IGR6_9PROT</name>
<comment type="caution">
    <text evidence="1">The sequence shown here is derived from an EMBL/GenBank/DDBJ whole genome shotgun (WGS) entry which is preliminary data.</text>
</comment>
<dbReference type="InterPro" id="IPR016181">
    <property type="entry name" value="Acyl_CoA_acyltransferase"/>
</dbReference>
<keyword evidence="2" id="KW-1185">Reference proteome</keyword>
<dbReference type="PANTHER" id="PTHR47017:SF1">
    <property type="entry name" value="ACYL-COA"/>
    <property type="match status" value="1"/>
</dbReference>
<dbReference type="PANTHER" id="PTHR47017">
    <property type="entry name" value="ACYL-COA"/>
    <property type="match status" value="1"/>
</dbReference>
<organism evidence="1 2">
    <name type="scientific">Hirschia litorea</name>
    <dbReference type="NCBI Taxonomy" id="1199156"/>
    <lineage>
        <taxon>Bacteria</taxon>
        <taxon>Pseudomonadati</taxon>
        <taxon>Pseudomonadota</taxon>
        <taxon>Alphaproteobacteria</taxon>
        <taxon>Hyphomonadales</taxon>
        <taxon>Hyphomonadaceae</taxon>
        <taxon>Hirschia</taxon>
    </lineage>
</organism>
<dbReference type="EMBL" id="JBHTBR010000002">
    <property type="protein sequence ID" value="MFC7290128.1"/>
    <property type="molecule type" value="Genomic_DNA"/>
</dbReference>
<protein>
    <submittedName>
        <fullName evidence="1">GNAT family N-acetyltransferase</fullName>
    </submittedName>
</protein>
<reference evidence="2" key="1">
    <citation type="journal article" date="2019" name="Int. J. Syst. Evol. Microbiol.">
        <title>The Global Catalogue of Microorganisms (GCM) 10K type strain sequencing project: providing services to taxonomists for standard genome sequencing and annotation.</title>
        <authorList>
            <consortium name="The Broad Institute Genomics Platform"/>
            <consortium name="The Broad Institute Genome Sequencing Center for Infectious Disease"/>
            <person name="Wu L."/>
            <person name="Ma J."/>
        </authorList>
    </citation>
    <scope>NUCLEOTIDE SEQUENCE [LARGE SCALE GENOMIC DNA]</scope>
    <source>
        <strain evidence="2">CCUG 51308</strain>
    </source>
</reference>
<dbReference type="Proteomes" id="UP001596492">
    <property type="component" value="Unassembled WGS sequence"/>
</dbReference>
<dbReference type="Pfam" id="PF04339">
    <property type="entry name" value="FemAB_like"/>
    <property type="match status" value="1"/>
</dbReference>